<dbReference type="EMBL" id="ACPB03000487">
    <property type="status" value="NOT_ANNOTATED_CDS"/>
    <property type="molecule type" value="Genomic_DNA"/>
</dbReference>
<organism evidence="4 5">
    <name type="scientific">Rhodnius prolixus</name>
    <name type="common">Triatomid bug</name>
    <dbReference type="NCBI Taxonomy" id="13249"/>
    <lineage>
        <taxon>Eukaryota</taxon>
        <taxon>Metazoa</taxon>
        <taxon>Ecdysozoa</taxon>
        <taxon>Arthropoda</taxon>
        <taxon>Hexapoda</taxon>
        <taxon>Insecta</taxon>
        <taxon>Pterygota</taxon>
        <taxon>Neoptera</taxon>
        <taxon>Paraneoptera</taxon>
        <taxon>Hemiptera</taxon>
        <taxon>Heteroptera</taxon>
        <taxon>Panheteroptera</taxon>
        <taxon>Cimicomorpha</taxon>
        <taxon>Reduviidae</taxon>
        <taxon>Triatominae</taxon>
        <taxon>Rhodnius</taxon>
    </lineage>
</organism>
<feature type="region of interest" description="Disordered" evidence="2">
    <location>
        <begin position="236"/>
        <end position="282"/>
    </location>
</feature>
<dbReference type="EMBL" id="ACPB03000486">
    <property type="status" value="NOT_ANNOTATED_CDS"/>
    <property type="molecule type" value="Genomic_DNA"/>
</dbReference>
<accession>T1HRE2</accession>
<reference evidence="4" key="1">
    <citation type="submission" date="2015-05" db="UniProtKB">
        <authorList>
            <consortium name="EnsemblMetazoa"/>
        </authorList>
    </citation>
    <scope>IDENTIFICATION</scope>
</reference>
<feature type="signal peptide" evidence="3">
    <location>
        <begin position="1"/>
        <end position="23"/>
    </location>
</feature>
<feature type="coiled-coil region" evidence="1">
    <location>
        <begin position="306"/>
        <end position="347"/>
    </location>
</feature>
<name>T1HRE2_RHOPR</name>
<keyword evidence="5" id="KW-1185">Reference proteome</keyword>
<feature type="compositionally biased region" description="Basic and acidic residues" evidence="2">
    <location>
        <begin position="236"/>
        <end position="263"/>
    </location>
</feature>
<keyword evidence="1" id="KW-0175">Coiled coil</keyword>
<keyword evidence="3" id="KW-0732">Signal</keyword>
<evidence type="ECO:0000256" key="3">
    <source>
        <dbReference type="SAM" id="SignalP"/>
    </source>
</evidence>
<evidence type="ECO:0000256" key="2">
    <source>
        <dbReference type="SAM" id="MobiDB-lite"/>
    </source>
</evidence>
<dbReference type="EnsemblMetazoa" id="RPRC006612-RA">
    <property type="protein sequence ID" value="RPRC006612-PA"/>
    <property type="gene ID" value="RPRC006612"/>
</dbReference>
<dbReference type="Proteomes" id="UP000015103">
    <property type="component" value="Unassembled WGS sequence"/>
</dbReference>
<evidence type="ECO:0000313" key="5">
    <source>
        <dbReference type="Proteomes" id="UP000015103"/>
    </source>
</evidence>
<evidence type="ECO:0000313" key="4">
    <source>
        <dbReference type="EnsemblMetazoa" id="RPRC006612-PA"/>
    </source>
</evidence>
<sequence>MFPSNLFSIILVTEICLFDYSIAWLKNINAQVDDLLYHLNSLTPQTPVPIDDFSIDNIFFRNVTISDLTTFHRSSSGWAKIRDNTASVNTDVSLRRMVISVGSMLMNETKEAPIEFHVIGNGALVQATITNFTTPERCQFKYTNVDVNYFNNVKTKSPVARFHNINFSHTFRKYMRIYFNNLVREKGVLELLRTWIPLCRINLLDPLPFQYRELTLTFYIYYCSWMMNDELKKKDLSKTDSKSDTPEEKNKKRSRSSPEEREVSQLLKKNSRRKNPEGTMSDSALLSKFGEMLESRMALFPTLKDFKRIEEKLDEVIKDNKNMKMEIASLKEENLEIKKNLEMLLRKSKSKSLIFKGIEESKENEDKIETVRKLCVHSLGIEEPMIEKVFAPARRQFWVVEFSRYSIVQQILSNARKLKCSGIWINNDLTYRERLRSP</sequence>
<protein>
    <submittedName>
        <fullName evidence="4">Uncharacterized protein</fullName>
    </submittedName>
</protein>
<dbReference type="AlphaFoldDB" id="T1HRE2"/>
<dbReference type="VEuPathDB" id="VectorBase:RPRC006612"/>
<dbReference type="HOGENOM" id="CLU_626009_0_0_1"/>
<proteinExistence type="predicted"/>
<evidence type="ECO:0000256" key="1">
    <source>
        <dbReference type="SAM" id="Coils"/>
    </source>
</evidence>
<feature type="chain" id="PRO_5043982852" evidence="3">
    <location>
        <begin position="24"/>
        <end position="438"/>
    </location>
</feature>
<dbReference type="InParanoid" id="T1HRE2"/>